<dbReference type="Gene3D" id="3.30.710.10">
    <property type="entry name" value="Potassium Channel Kv1.1, Chain A"/>
    <property type="match status" value="1"/>
</dbReference>
<dbReference type="PROSITE" id="PS50097">
    <property type="entry name" value="BTB"/>
    <property type="match status" value="1"/>
</dbReference>
<dbReference type="AlphaFoldDB" id="A0A914D757"/>
<protein>
    <submittedName>
        <fullName evidence="3">BTB domain-containing protein</fullName>
    </submittedName>
</protein>
<evidence type="ECO:0000313" key="3">
    <source>
        <dbReference type="WBParaSite" id="ACRNAN_scaffold2040.g23140.t1"/>
    </source>
</evidence>
<dbReference type="Proteomes" id="UP000887540">
    <property type="component" value="Unplaced"/>
</dbReference>
<proteinExistence type="predicted"/>
<dbReference type="CDD" id="cd18186">
    <property type="entry name" value="BTB_POZ_ZBTB_KLHL-like"/>
    <property type="match status" value="1"/>
</dbReference>
<dbReference type="InterPro" id="IPR000210">
    <property type="entry name" value="BTB/POZ_dom"/>
</dbReference>
<evidence type="ECO:0000313" key="2">
    <source>
        <dbReference type="Proteomes" id="UP000887540"/>
    </source>
</evidence>
<dbReference type="PANTHER" id="PTHR22744:SF14">
    <property type="entry name" value="BTB DOMAIN-CONTAINING PROTEIN-RELATED"/>
    <property type="match status" value="1"/>
</dbReference>
<reference evidence="3" key="1">
    <citation type="submission" date="2022-11" db="UniProtKB">
        <authorList>
            <consortium name="WormBaseParasite"/>
        </authorList>
    </citation>
    <scope>IDENTIFICATION</scope>
</reference>
<feature type="domain" description="BTB" evidence="1">
    <location>
        <begin position="14"/>
        <end position="81"/>
    </location>
</feature>
<organism evidence="2 3">
    <name type="scientific">Acrobeloides nanus</name>
    <dbReference type="NCBI Taxonomy" id="290746"/>
    <lineage>
        <taxon>Eukaryota</taxon>
        <taxon>Metazoa</taxon>
        <taxon>Ecdysozoa</taxon>
        <taxon>Nematoda</taxon>
        <taxon>Chromadorea</taxon>
        <taxon>Rhabditida</taxon>
        <taxon>Tylenchina</taxon>
        <taxon>Cephalobomorpha</taxon>
        <taxon>Cephaloboidea</taxon>
        <taxon>Cephalobidae</taxon>
        <taxon>Acrobeloides</taxon>
    </lineage>
</organism>
<dbReference type="SMART" id="SM00225">
    <property type="entry name" value="BTB"/>
    <property type="match status" value="1"/>
</dbReference>
<sequence length="142" mass="16391">MSIVVDYTAPNSSSDLALVIEGKKLYVSRGSLAIRSPVFYLMFYGEFGENNQDELTLKGPKYEEFLALLKVMYPPYDEIKDVKTLEFLLEWGDFYQLATILLECDLRLALLIYRKDNMITLEKKLLLTDKYKLRASKARSVA</sequence>
<keyword evidence="2" id="KW-1185">Reference proteome</keyword>
<dbReference type="InterPro" id="IPR011333">
    <property type="entry name" value="SKP1/BTB/POZ_sf"/>
</dbReference>
<dbReference type="SUPFAM" id="SSF54695">
    <property type="entry name" value="POZ domain"/>
    <property type="match status" value="1"/>
</dbReference>
<name>A0A914D757_9BILA</name>
<dbReference type="WBParaSite" id="ACRNAN_scaffold2040.g23140.t1">
    <property type="protein sequence ID" value="ACRNAN_scaffold2040.g23140.t1"/>
    <property type="gene ID" value="ACRNAN_scaffold2040.g23140"/>
</dbReference>
<dbReference type="Pfam" id="PF00651">
    <property type="entry name" value="BTB"/>
    <property type="match status" value="1"/>
</dbReference>
<accession>A0A914D757</accession>
<dbReference type="PANTHER" id="PTHR22744">
    <property type="entry name" value="HELIX LOOP HELIX PROTEIN 21-RELATED"/>
    <property type="match status" value="1"/>
</dbReference>
<evidence type="ECO:0000259" key="1">
    <source>
        <dbReference type="PROSITE" id="PS50097"/>
    </source>
</evidence>